<feature type="compositionally biased region" description="Basic and acidic residues" evidence="1">
    <location>
        <begin position="1"/>
        <end position="13"/>
    </location>
</feature>
<dbReference type="EMBL" id="JAURUD010000001">
    <property type="protein sequence ID" value="MDP9682305.1"/>
    <property type="molecule type" value="Genomic_DNA"/>
</dbReference>
<evidence type="ECO:0008006" key="4">
    <source>
        <dbReference type="Google" id="ProtNLM"/>
    </source>
</evidence>
<sequence>MGIKDQFQEKTERMQQQGRQKADQARGQAQDRARRRDDDAEGMDQPRRQEPSDRARRDREV</sequence>
<dbReference type="Proteomes" id="UP001231675">
    <property type="component" value="Unassembled WGS sequence"/>
</dbReference>
<evidence type="ECO:0000313" key="3">
    <source>
        <dbReference type="Proteomes" id="UP001231675"/>
    </source>
</evidence>
<comment type="caution">
    <text evidence="2">The sequence shown here is derived from an EMBL/GenBank/DDBJ whole genome shotgun (WGS) entry which is preliminary data.</text>
</comment>
<accession>A0ABT9LF12</accession>
<dbReference type="RefSeq" id="WP_189414665.1">
    <property type="nucleotide sequence ID" value="NZ_BMSM01000003.1"/>
</dbReference>
<feature type="compositionally biased region" description="Basic and acidic residues" evidence="1">
    <location>
        <begin position="20"/>
        <end position="61"/>
    </location>
</feature>
<organism evidence="2 3">
    <name type="scientific">Streptomyces griseoviridis</name>
    <dbReference type="NCBI Taxonomy" id="45398"/>
    <lineage>
        <taxon>Bacteria</taxon>
        <taxon>Bacillati</taxon>
        <taxon>Actinomycetota</taxon>
        <taxon>Actinomycetes</taxon>
        <taxon>Kitasatosporales</taxon>
        <taxon>Streptomycetaceae</taxon>
        <taxon>Streptomyces</taxon>
    </lineage>
</organism>
<proteinExistence type="predicted"/>
<reference evidence="2 3" key="1">
    <citation type="submission" date="2023-07" db="EMBL/GenBank/DDBJ databases">
        <title>Sequencing the genomes of 1000 actinobacteria strains.</title>
        <authorList>
            <person name="Klenk H.-P."/>
        </authorList>
    </citation>
    <scope>NUCLEOTIDE SEQUENCE [LARGE SCALE GENOMIC DNA]</scope>
    <source>
        <strain evidence="2 3">DSM 40229</strain>
    </source>
</reference>
<protein>
    <recommendedName>
        <fullName evidence="4">CsbD family protein</fullName>
    </recommendedName>
</protein>
<evidence type="ECO:0000256" key="1">
    <source>
        <dbReference type="SAM" id="MobiDB-lite"/>
    </source>
</evidence>
<gene>
    <name evidence="2" type="ORF">J2S47_002807</name>
</gene>
<evidence type="ECO:0000313" key="2">
    <source>
        <dbReference type="EMBL" id="MDP9682305.1"/>
    </source>
</evidence>
<keyword evidence="3" id="KW-1185">Reference proteome</keyword>
<name>A0ABT9LF12_STRGD</name>
<feature type="region of interest" description="Disordered" evidence="1">
    <location>
        <begin position="1"/>
        <end position="61"/>
    </location>
</feature>
<dbReference type="GeneID" id="91551757"/>